<name>A0ABQ3W3S0_9LACO</name>
<keyword evidence="2" id="KW-1133">Transmembrane helix</keyword>
<sequence>MDNEFKFCPHCGAKVKAGAKFCPKCGHRFVEMTTNQSNNQADAEPTNDARKKSSHGNKFFKHRNWIIGGILAVVLIIVTIAVASSIITKQQVQAKKEAMIQSSQLKESIKKKRQAKTDATEKELSHDAVDVVTDLIQNDWDLDAECDSVTLTSSYGGNQYGGYADISDDDGDHTTVDVTVTDVKYNDHVSVEIDGDGHEQLDDTFNTYDDDDYDYY</sequence>
<reference evidence="4 5" key="1">
    <citation type="journal article" date="2021" name="Int. J. Syst. Evol. Microbiol.">
        <title>Lentilactobacillus fungorum sp. nov., isolated from spent mushroom substrates.</title>
        <authorList>
            <person name="Tohno M."/>
            <person name="Tanizawa Y."/>
            <person name="Kojima Y."/>
            <person name="Sakamoto M."/>
            <person name="Ohkuma M."/>
            <person name="Kobayashi H."/>
        </authorList>
    </citation>
    <scope>NUCLEOTIDE SEQUENCE [LARGE SCALE GENOMIC DNA]</scope>
    <source>
        <strain evidence="4 5">YK48G</strain>
    </source>
</reference>
<feature type="transmembrane region" description="Helical" evidence="2">
    <location>
        <begin position="65"/>
        <end position="87"/>
    </location>
</feature>
<evidence type="ECO:0000259" key="3">
    <source>
        <dbReference type="Pfam" id="PF13240"/>
    </source>
</evidence>
<gene>
    <name evidence="4" type="ORF">YK48G_26710</name>
</gene>
<dbReference type="EMBL" id="BNJR01000021">
    <property type="protein sequence ID" value="GHP15246.1"/>
    <property type="molecule type" value="Genomic_DNA"/>
</dbReference>
<comment type="caution">
    <text evidence="4">The sequence shown here is derived from an EMBL/GenBank/DDBJ whole genome shotgun (WGS) entry which is preliminary data.</text>
</comment>
<keyword evidence="2" id="KW-0812">Transmembrane</keyword>
<evidence type="ECO:0000256" key="2">
    <source>
        <dbReference type="SAM" id="Phobius"/>
    </source>
</evidence>
<accession>A0ABQ3W3S0</accession>
<dbReference type="InterPro" id="IPR026870">
    <property type="entry name" value="Zinc_ribbon_dom"/>
</dbReference>
<dbReference type="Pfam" id="PF13240">
    <property type="entry name" value="Zn_Ribbon_1"/>
    <property type="match status" value="1"/>
</dbReference>
<evidence type="ECO:0000313" key="4">
    <source>
        <dbReference type="EMBL" id="GHP15246.1"/>
    </source>
</evidence>
<feature type="domain" description="Zinc-ribbon" evidence="3">
    <location>
        <begin position="7"/>
        <end position="28"/>
    </location>
</feature>
<organism evidence="4 5">
    <name type="scientific">Lentilactobacillus fungorum</name>
    <dbReference type="NCBI Taxonomy" id="2201250"/>
    <lineage>
        <taxon>Bacteria</taxon>
        <taxon>Bacillati</taxon>
        <taxon>Bacillota</taxon>
        <taxon>Bacilli</taxon>
        <taxon>Lactobacillales</taxon>
        <taxon>Lactobacillaceae</taxon>
        <taxon>Lentilactobacillus</taxon>
    </lineage>
</organism>
<feature type="region of interest" description="Disordered" evidence="1">
    <location>
        <begin position="194"/>
        <end position="216"/>
    </location>
</feature>
<proteinExistence type="predicted"/>
<feature type="region of interest" description="Disordered" evidence="1">
    <location>
        <begin position="36"/>
        <end position="55"/>
    </location>
</feature>
<dbReference type="RefSeq" id="WP_203631208.1">
    <property type="nucleotide sequence ID" value="NZ_BNJR01000021.1"/>
</dbReference>
<evidence type="ECO:0000313" key="5">
    <source>
        <dbReference type="Proteomes" id="UP000604765"/>
    </source>
</evidence>
<keyword evidence="5" id="KW-1185">Reference proteome</keyword>
<keyword evidence="2" id="KW-0472">Membrane</keyword>
<dbReference type="Proteomes" id="UP000604765">
    <property type="component" value="Unassembled WGS sequence"/>
</dbReference>
<evidence type="ECO:0000256" key="1">
    <source>
        <dbReference type="SAM" id="MobiDB-lite"/>
    </source>
</evidence>
<protein>
    <recommendedName>
        <fullName evidence="3">Zinc-ribbon domain-containing protein</fullName>
    </recommendedName>
</protein>